<evidence type="ECO:0000259" key="2">
    <source>
        <dbReference type="Pfam" id="PF06722"/>
    </source>
</evidence>
<proteinExistence type="predicted"/>
<dbReference type="InterPro" id="IPR002213">
    <property type="entry name" value="UDP_glucos_trans"/>
</dbReference>
<dbReference type="Pfam" id="PF06722">
    <property type="entry name" value="EryCIII-like_C"/>
    <property type="match status" value="1"/>
</dbReference>
<gene>
    <name evidence="3" type="ORF">OHV25_38140</name>
</gene>
<dbReference type="GO" id="GO:0008194">
    <property type="term" value="F:UDP-glycosyltransferase activity"/>
    <property type="evidence" value="ECO:0007669"/>
    <property type="project" value="InterPro"/>
</dbReference>
<keyword evidence="1" id="KW-0808">Transferase</keyword>
<organism evidence="3">
    <name type="scientific">Streptomyces sp. NBC_00060</name>
    <dbReference type="NCBI Taxonomy" id="2975636"/>
    <lineage>
        <taxon>Bacteria</taxon>
        <taxon>Bacillati</taxon>
        <taxon>Actinomycetota</taxon>
        <taxon>Actinomycetes</taxon>
        <taxon>Kitasatosporales</taxon>
        <taxon>Streptomycetaceae</taxon>
        <taxon>Streptomyces</taxon>
    </lineage>
</organism>
<protein>
    <submittedName>
        <fullName evidence="3">Glycosyltransferase</fullName>
    </submittedName>
</protein>
<feature type="domain" description="Erythromycin biosynthesis protein CIII-like C-terminal" evidence="2">
    <location>
        <begin position="287"/>
        <end position="368"/>
    </location>
</feature>
<reference evidence="3" key="1">
    <citation type="submission" date="2022-10" db="EMBL/GenBank/DDBJ databases">
        <title>The complete genomes of actinobacterial strains from the NBC collection.</title>
        <authorList>
            <person name="Joergensen T.S."/>
            <person name="Alvarez Arevalo M."/>
            <person name="Sterndorff E.B."/>
            <person name="Faurdal D."/>
            <person name="Vuksanovic O."/>
            <person name="Mourched A.-S."/>
            <person name="Charusanti P."/>
            <person name="Shaw S."/>
            <person name="Blin K."/>
            <person name="Weber T."/>
        </authorList>
    </citation>
    <scope>NUCLEOTIDE SEQUENCE</scope>
    <source>
        <strain evidence="3">NBC_00060</strain>
    </source>
</reference>
<accession>A0AAU2HC15</accession>
<dbReference type="InterPro" id="IPR010610">
    <property type="entry name" value="EryCIII-like_C"/>
</dbReference>
<dbReference type="CDD" id="cd03784">
    <property type="entry name" value="GT1_Gtf-like"/>
    <property type="match status" value="1"/>
</dbReference>
<dbReference type="GO" id="GO:0016758">
    <property type="term" value="F:hexosyltransferase activity"/>
    <property type="evidence" value="ECO:0007669"/>
    <property type="project" value="UniProtKB-ARBA"/>
</dbReference>
<dbReference type="EMBL" id="CP108253">
    <property type="protein sequence ID" value="WTU44981.1"/>
    <property type="molecule type" value="Genomic_DNA"/>
</dbReference>
<sequence>MLALEAVLRACGEEMQVCAPPDFVELLEGIDIPLAPLGQSPHAMANAAVTGTTEDRPTKNLSVCVARMVAATYDLLAAAADGCDVVVTAGLIPAAAAARAVAEKLGVPYVFVAHSPTYLPSPHHPPLAWPGCPHPPEVTDNRVLWALNGEHLNALFGEGVNTHRAAIGLPPVDDIRDHVLTGRPWLVSDATLSPWLRPADLDVVQTGVWIRPDDRPLPADLDAFLKAGTPPVYVGLGSMPVRDVQGTARAAVEVIRAQGRRVVIGRGWPDPAVTDGQGDCFAVGEANLQALFTRVAAVVHHGDAGTTTAAALAGVPQLVVPQMADQPYWASRVVDLGIGAAHDGPGLTYESLWVALRTALNPGTRARADAVAVTIRTDGTTVAGKLLRDTVGRGRPLVAG</sequence>
<dbReference type="PANTHER" id="PTHR48050">
    <property type="entry name" value="STEROL 3-BETA-GLUCOSYLTRANSFERASE"/>
    <property type="match status" value="1"/>
</dbReference>
<dbReference type="FunFam" id="3.40.50.2000:FF:000009">
    <property type="entry name" value="Sterol 3-beta-glucosyltransferase UGT80A2"/>
    <property type="match status" value="1"/>
</dbReference>
<name>A0AAU2HC15_9ACTN</name>
<dbReference type="Gene3D" id="3.40.50.2000">
    <property type="entry name" value="Glycogen Phosphorylase B"/>
    <property type="match status" value="2"/>
</dbReference>
<dbReference type="PANTHER" id="PTHR48050:SF13">
    <property type="entry name" value="STEROL 3-BETA-GLUCOSYLTRANSFERASE UGT80A2"/>
    <property type="match status" value="1"/>
</dbReference>
<dbReference type="AlphaFoldDB" id="A0AAU2HC15"/>
<evidence type="ECO:0000313" key="3">
    <source>
        <dbReference type="EMBL" id="WTU44981.1"/>
    </source>
</evidence>
<dbReference type="SUPFAM" id="SSF53756">
    <property type="entry name" value="UDP-Glycosyltransferase/glycogen phosphorylase"/>
    <property type="match status" value="1"/>
</dbReference>
<dbReference type="GO" id="GO:0017000">
    <property type="term" value="P:antibiotic biosynthetic process"/>
    <property type="evidence" value="ECO:0007669"/>
    <property type="project" value="UniProtKB-ARBA"/>
</dbReference>
<dbReference type="InterPro" id="IPR050426">
    <property type="entry name" value="Glycosyltransferase_28"/>
</dbReference>
<evidence type="ECO:0000256" key="1">
    <source>
        <dbReference type="ARBA" id="ARBA00022679"/>
    </source>
</evidence>